<dbReference type="Gene3D" id="1.10.3300.10">
    <property type="entry name" value="Jann2411-like domain"/>
    <property type="match status" value="1"/>
</dbReference>
<dbReference type="InterPro" id="IPR023286">
    <property type="entry name" value="ABATE_dom_sf"/>
</dbReference>
<dbReference type="AlphaFoldDB" id="A0A4V3D6Z2"/>
<reference evidence="1 2" key="1">
    <citation type="submission" date="2019-03" db="EMBL/GenBank/DDBJ databases">
        <title>Genomic Encyclopedia of Type Strains, Phase IV (KMG-IV): sequencing the most valuable type-strain genomes for metagenomic binning, comparative biology and taxonomic classification.</title>
        <authorList>
            <person name="Goeker M."/>
        </authorList>
    </citation>
    <scope>NUCLEOTIDE SEQUENCE [LARGE SCALE GENOMIC DNA]</scope>
    <source>
        <strain evidence="1 2">DSM 46770</strain>
    </source>
</reference>
<proteinExistence type="predicted"/>
<protein>
    <submittedName>
        <fullName evidence="1">Putative stress-induced transcription regulator</fullName>
    </submittedName>
</protein>
<dbReference type="Proteomes" id="UP000295281">
    <property type="component" value="Unassembled WGS sequence"/>
</dbReference>
<sequence>MTGGVPWCHSHMTTPDTKKSAAAALIHAFVTTGDDLADRADLARFLRGQRLVTEGAIPITLADFDEAVTLRDGLRAQLRLAAGESADAEAVARAQRVLDGLRVTVRLAPSEAALSPLAPAVVDEVRRGMARVAGAWAAVLATGEWREIEPV</sequence>
<dbReference type="EMBL" id="SNYN01000028">
    <property type="protein sequence ID" value="TDQ45847.1"/>
    <property type="molecule type" value="Genomic_DNA"/>
</dbReference>
<gene>
    <name evidence="1" type="ORF">EV190_1284</name>
</gene>
<organism evidence="1 2">
    <name type="scientific">Actinorugispora endophytica</name>
    <dbReference type="NCBI Taxonomy" id="1605990"/>
    <lineage>
        <taxon>Bacteria</taxon>
        <taxon>Bacillati</taxon>
        <taxon>Actinomycetota</taxon>
        <taxon>Actinomycetes</taxon>
        <taxon>Streptosporangiales</taxon>
        <taxon>Nocardiopsidaceae</taxon>
        <taxon>Actinorugispora</taxon>
    </lineage>
</organism>
<comment type="caution">
    <text evidence="1">The sequence shown here is derived from an EMBL/GenBank/DDBJ whole genome shotgun (WGS) entry which is preliminary data.</text>
</comment>
<evidence type="ECO:0000313" key="2">
    <source>
        <dbReference type="Proteomes" id="UP000295281"/>
    </source>
</evidence>
<dbReference type="SUPFAM" id="SSF160904">
    <property type="entry name" value="Jann2411-like"/>
    <property type="match status" value="1"/>
</dbReference>
<evidence type="ECO:0000313" key="1">
    <source>
        <dbReference type="EMBL" id="TDQ45847.1"/>
    </source>
</evidence>
<dbReference type="InterPro" id="IPR010852">
    <property type="entry name" value="ABATE"/>
</dbReference>
<name>A0A4V3D6Z2_9ACTN</name>
<dbReference type="Pfam" id="PF07336">
    <property type="entry name" value="ABATE"/>
    <property type="match status" value="1"/>
</dbReference>
<keyword evidence="2" id="KW-1185">Reference proteome</keyword>
<accession>A0A4V3D6Z2</accession>